<name>A0ABW3RQX4_9SPHI</name>
<evidence type="ECO:0000313" key="2">
    <source>
        <dbReference type="EMBL" id="MFD1166897.1"/>
    </source>
</evidence>
<evidence type="ECO:0000313" key="3">
    <source>
        <dbReference type="Proteomes" id="UP001597205"/>
    </source>
</evidence>
<feature type="domain" description="Rho termination factor-like N-terminal" evidence="1">
    <location>
        <begin position="53"/>
        <end position="79"/>
    </location>
</feature>
<dbReference type="SUPFAM" id="SSF68912">
    <property type="entry name" value="Rho N-terminal domain-like"/>
    <property type="match status" value="1"/>
</dbReference>
<dbReference type="InterPro" id="IPR011112">
    <property type="entry name" value="Rho-like_N"/>
</dbReference>
<dbReference type="Pfam" id="PF07498">
    <property type="entry name" value="Rho_N"/>
    <property type="match status" value="1"/>
</dbReference>
<comment type="caution">
    <text evidence="2">The sequence shown here is derived from an EMBL/GenBank/DDBJ whole genome shotgun (WGS) entry which is preliminary data.</text>
</comment>
<dbReference type="InterPro" id="IPR055642">
    <property type="entry name" value="DUF7218"/>
</dbReference>
<dbReference type="EMBL" id="JBHTKY010000025">
    <property type="protein sequence ID" value="MFD1166897.1"/>
    <property type="molecule type" value="Genomic_DNA"/>
</dbReference>
<dbReference type="Pfam" id="PF23855">
    <property type="entry name" value="DUF7218"/>
    <property type="match status" value="1"/>
</dbReference>
<gene>
    <name evidence="2" type="ORF">ACFQ2C_14910</name>
</gene>
<protein>
    <submittedName>
        <fullName evidence="2">Rho termination factor N-terminal domain-containing protein</fullName>
    </submittedName>
</protein>
<keyword evidence="3" id="KW-1185">Reference proteome</keyword>
<dbReference type="InterPro" id="IPR036269">
    <property type="entry name" value="Rho_N_sf"/>
</dbReference>
<accession>A0ABW3RQX4</accession>
<proteinExistence type="predicted"/>
<dbReference type="Proteomes" id="UP001597205">
    <property type="component" value="Unassembled WGS sequence"/>
</dbReference>
<sequence length="82" mass="9207">MPRDKAPQIKKPDTYDALVDKGMSKEKAARISNAQAAGTIDHRSKKLDERTKVDLLAEAKEIGIKNRHNMTKDELIKAIRGH</sequence>
<reference evidence="3" key="1">
    <citation type="journal article" date="2019" name="Int. J. Syst. Evol. Microbiol.">
        <title>The Global Catalogue of Microorganisms (GCM) 10K type strain sequencing project: providing services to taxonomists for standard genome sequencing and annotation.</title>
        <authorList>
            <consortium name="The Broad Institute Genomics Platform"/>
            <consortium name="The Broad Institute Genome Sequencing Center for Infectious Disease"/>
            <person name="Wu L."/>
            <person name="Ma J."/>
        </authorList>
    </citation>
    <scope>NUCLEOTIDE SEQUENCE [LARGE SCALE GENOMIC DNA]</scope>
    <source>
        <strain evidence="3">CCUG 52468</strain>
    </source>
</reference>
<evidence type="ECO:0000259" key="1">
    <source>
        <dbReference type="Pfam" id="PF07498"/>
    </source>
</evidence>
<dbReference type="RefSeq" id="WP_380897889.1">
    <property type="nucleotide sequence ID" value="NZ_JBHTKY010000025.1"/>
</dbReference>
<organism evidence="2 3">
    <name type="scientific">Sphingobacterium daejeonense</name>
    <dbReference type="NCBI Taxonomy" id="371142"/>
    <lineage>
        <taxon>Bacteria</taxon>
        <taxon>Pseudomonadati</taxon>
        <taxon>Bacteroidota</taxon>
        <taxon>Sphingobacteriia</taxon>
        <taxon>Sphingobacteriales</taxon>
        <taxon>Sphingobacteriaceae</taxon>
        <taxon>Sphingobacterium</taxon>
    </lineage>
</organism>